<name>A0ABU0I7S4_9HYPH</name>
<feature type="region of interest" description="Disordered" evidence="1">
    <location>
        <begin position="23"/>
        <end position="49"/>
    </location>
</feature>
<dbReference type="RefSeq" id="WP_307156464.1">
    <property type="nucleotide sequence ID" value="NZ_JAUSWH010000001.1"/>
</dbReference>
<evidence type="ECO:0000313" key="3">
    <source>
        <dbReference type="Proteomes" id="UP001235269"/>
    </source>
</evidence>
<organism evidence="2 3">
    <name type="scientific">Rhizobium paknamense</name>
    <dbReference type="NCBI Taxonomy" id="1206817"/>
    <lineage>
        <taxon>Bacteria</taxon>
        <taxon>Pseudomonadati</taxon>
        <taxon>Pseudomonadota</taxon>
        <taxon>Alphaproteobacteria</taxon>
        <taxon>Hyphomicrobiales</taxon>
        <taxon>Rhizobiaceae</taxon>
        <taxon>Rhizobium/Agrobacterium group</taxon>
        <taxon>Rhizobium</taxon>
    </lineage>
</organism>
<dbReference type="Proteomes" id="UP001235269">
    <property type="component" value="Unassembled WGS sequence"/>
</dbReference>
<dbReference type="EMBL" id="JAUSWH010000001">
    <property type="protein sequence ID" value="MDQ0454285.1"/>
    <property type="molecule type" value="Genomic_DNA"/>
</dbReference>
<comment type="caution">
    <text evidence="2">The sequence shown here is derived from an EMBL/GenBank/DDBJ whole genome shotgun (WGS) entry which is preliminary data.</text>
</comment>
<proteinExistence type="predicted"/>
<gene>
    <name evidence="2" type="ORF">QO005_000600</name>
</gene>
<evidence type="ECO:0000256" key="1">
    <source>
        <dbReference type="SAM" id="MobiDB-lite"/>
    </source>
</evidence>
<protein>
    <submittedName>
        <fullName evidence="2">Uncharacterized protein</fullName>
    </submittedName>
</protein>
<keyword evidence="3" id="KW-1185">Reference proteome</keyword>
<reference evidence="2 3" key="1">
    <citation type="submission" date="2023-07" db="EMBL/GenBank/DDBJ databases">
        <title>Genomic Encyclopedia of Type Strains, Phase IV (KMG-IV): sequencing the most valuable type-strain genomes for metagenomic binning, comparative biology and taxonomic classification.</title>
        <authorList>
            <person name="Goeker M."/>
        </authorList>
    </citation>
    <scope>NUCLEOTIDE SEQUENCE [LARGE SCALE GENOMIC DNA]</scope>
    <source>
        <strain evidence="2 3">DSM 100301</strain>
    </source>
</reference>
<accession>A0ABU0I7S4</accession>
<evidence type="ECO:0000313" key="2">
    <source>
        <dbReference type="EMBL" id="MDQ0454285.1"/>
    </source>
</evidence>
<sequence length="49" mass="5243">MSGAVSVTLADLGATLRRLAEAKVSSLADKRRRQAEVQQTEGGDEQRGE</sequence>